<dbReference type="PANTHER" id="PTHR30036:SF7">
    <property type="entry name" value="ABC TRANSPORTER PERIPLASMIC-BINDING PROTEIN YPHF"/>
    <property type="match status" value="1"/>
</dbReference>
<evidence type="ECO:0000259" key="5">
    <source>
        <dbReference type="Pfam" id="PF13407"/>
    </source>
</evidence>
<name>A0A7G9RDT7_9ACTN</name>
<keyword evidence="4" id="KW-0732">Signal</keyword>
<dbReference type="CDD" id="cd06312">
    <property type="entry name" value="PBP1_ABC_sugar_binding-like"/>
    <property type="match status" value="1"/>
</dbReference>
<dbReference type="Pfam" id="PF13407">
    <property type="entry name" value="Peripla_BP_4"/>
    <property type="match status" value="1"/>
</dbReference>
<evidence type="ECO:0000256" key="2">
    <source>
        <dbReference type="ARBA" id="ARBA00007639"/>
    </source>
</evidence>
<dbReference type="InterPro" id="IPR050555">
    <property type="entry name" value="Bact_Solute-Bind_Prot2"/>
</dbReference>
<keyword evidence="7" id="KW-1185">Reference proteome</keyword>
<feature type="region of interest" description="Disordered" evidence="3">
    <location>
        <begin position="24"/>
        <end position="46"/>
    </location>
</feature>
<evidence type="ECO:0000313" key="7">
    <source>
        <dbReference type="Proteomes" id="UP000515947"/>
    </source>
</evidence>
<accession>A0A7G9RDT7</accession>
<dbReference type="Proteomes" id="UP000515947">
    <property type="component" value="Chromosome"/>
</dbReference>
<evidence type="ECO:0000256" key="3">
    <source>
        <dbReference type="SAM" id="MobiDB-lite"/>
    </source>
</evidence>
<feature type="compositionally biased region" description="Low complexity" evidence="3">
    <location>
        <begin position="24"/>
        <end position="37"/>
    </location>
</feature>
<evidence type="ECO:0000256" key="4">
    <source>
        <dbReference type="SAM" id="SignalP"/>
    </source>
</evidence>
<dbReference type="InterPro" id="IPR025997">
    <property type="entry name" value="SBP_2_dom"/>
</dbReference>
<proteinExistence type="inferred from homology"/>
<sequence length="335" mass="33830">MRIRRALTLGLAAGALVLAGCSTGEDSSSNAGGNESSSGGGGGDSAVSAQDIRIDVVTHAAPGDSFWDVVKAGADRAGKDLGVDVRYNSSPDPGEQSTLIDNAVADGTDGLVVSMANPDGLETSIKNAVQAGIPVITINSGIDQWKAFGAITHVGQSESIAGEAAGQQLKEAGATNAICVIHEAGNIGLEERCKAAADAFGGTMKNLQVDSTDLAGAQATIESQLSADSSIDAILTLNGDIAGRAVAAVDSSGRDVQIGTFDLNADVAKLVKDGKLLFAVDQQPYVQGYLGVTGIYLKLINGNDIGGGQPVYSGPAIVTQDNAGDVLKFAENGTR</sequence>
<dbReference type="RefSeq" id="WP_187579606.1">
    <property type="nucleotide sequence ID" value="NZ_CP060713.1"/>
</dbReference>
<organism evidence="6 7">
    <name type="scientific">Nocardioides mesophilus</name>
    <dbReference type="NCBI Taxonomy" id="433659"/>
    <lineage>
        <taxon>Bacteria</taxon>
        <taxon>Bacillati</taxon>
        <taxon>Actinomycetota</taxon>
        <taxon>Actinomycetes</taxon>
        <taxon>Propionibacteriales</taxon>
        <taxon>Nocardioidaceae</taxon>
        <taxon>Nocardioides</taxon>
    </lineage>
</organism>
<dbReference type="GO" id="GO:0030288">
    <property type="term" value="C:outer membrane-bounded periplasmic space"/>
    <property type="evidence" value="ECO:0007669"/>
    <property type="project" value="TreeGrafter"/>
</dbReference>
<feature type="chain" id="PRO_5039301048" evidence="4">
    <location>
        <begin position="20"/>
        <end position="335"/>
    </location>
</feature>
<comment type="similarity">
    <text evidence="2">Belongs to the bacterial solute-binding protein 2 family.</text>
</comment>
<reference evidence="6 7" key="1">
    <citation type="submission" date="2020-08" db="EMBL/GenBank/DDBJ databases">
        <title>Genome sequence of Nocardioides mesophilus KACC 16243T.</title>
        <authorList>
            <person name="Hyun D.-W."/>
            <person name="Bae J.-W."/>
        </authorList>
    </citation>
    <scope>NUCLEOTIDE SEQUENCE [LARGE SCALE GENOMIC DNA]</scope>
    <source>
        <strain evidence="6 7">KACC 16243</strain>
    </source>
</reference>
<dbReference type="AlphaFoldDB" id="A0A7G9RDT7"/>
<feature type="signal peptide" evidence="4">
    <location>
        <begin position="1"/>
        <end position="19"/>
    </location>
</feature>
<evidence type="ECO:0000256" key="1">
    <source>
        <dbReference type="ARBA" id="ARBA00004196"/>
    </source>
</evidence>
<dbReference type="PROSITE" id="PS51257">
    <property type="entry name" value="PROKAR_LIPOPROTEIN"/>
    <property type="match status" value="1"/>
</dbReference>
<comment type="subcellular location">
    <subcellularLocation>
        <location evidence="1">Cell envelope</location>
    </subcellularLocation>
</comment>
<dbReference type="SUPFAM" id="SSF53822">
    <property type="entry name" value="Periplasmic binding protein-like I"/>
    <property type="match status" value="1"/>
</dbReference>
<dbReference type="EMBL" id="CP060713">
    <property type="protein sequence ID" value="QNN53762.1"/>
    <property type="molecule type" value="Genomic_DNA"/>
</dbReference>
<dbReference type="Gene3D" id="3.40.50.2300">
    <property type="match status" value="2"/>
</dbReference>
<protein>
    <submittedName>
        <fullName evidence="6">Sugar ABC transporter substrate-binding protein</fullName>
    </submittedName>
</protein>
<dbReference type="InterPro" id="IPR028082">
    <property type="entry name" value="Peripla_BP_I"/>
</dbReference>
<dbReference type="KEGG" id="nmes:H9L09_04955"/>
<dbReference type="GO" id="GO:0030246">
    <property type="term" value="F:carbohydrate binding"/>
    <property type="evidence" value="ECO:0007669"/>
    <property type="project" value="TreeGrafter"/>
</dbReference>
<evidence type="ECO:0000313" key="6">
    <source>
        <dbReference type="EMBL" id="QNN53762.1"/>
    </source>
</evidence>
<feature type="domain" description="Periplasmic binding protein" evidence="5">
    <location>
        <begin position="61"/>
        <end position="293"/>
    </location>
</feature>
<dbReference type="PANTHER" id="PTHR30036">
    <property type="entry name" value="D-XYLOSE-BINDING PERIPLASMIC PROTEIN"/>
    <property type="match status" value="1"/>
</dbReference>
<gene>
    <name evidence="6" type="ORF">H9L09_04955</name>
</gene>